<feature type="compositionally biased region" description="Acidic residues" evidence="2">
    <location>
        <begin position="198"/>
        <end position="209"/>
    </location>
</feature>
<gene>
    <name evidence="3" type="ORF">SLS58_008086</name>
</gene>
<keyword evidence="1" id="KW-0802">TPR repeat</keyword>
<organism evidence="3 4">
    <name type="scientific">Diplodia intermedia</name>
    <dbReference type="NCBI Taxonomy" id="856260"/>
    <lineage>
        <taxon>Eukaryota</taxon>
        <taxon>Fungi</taxon>
        <taxon>Dikarya</taxon>
        <taxon>Ascomycota</taxon>
        <taxon>Pezizomycotina</taxon>
        <taxon>Dothideomycetes</taxon>
        <taxon>Dothideomycetes incertae sedis</taxon>
        <taxon>Botryosphaeriales</taxon>
        <taxon>Botryosphaeriaceae</taxon>
        <taxon>Diplodia</taxon>
    </lineage>
</organism>
<feature type="compositionally biased region" description="Low complexity" evidence="2">
    <location>
        <begin position="156"/>
        <end position="168"/>
    </location>
</feature>
<keyword evidence="4" id="KW-1185">Reference proteome</keyword>
<evidence type="ECO:0000313" key="4">
    <source>
        <dbReference type="Proteomes" id="UP001521184"/>
    </source>
</evidence>
<comment type="caution">
    <text evidence="3">The sequence shown here is derived from an EMBL/GenBank/DDBJ whole genome shotgun (WGS) entry which is preliminary data.</text>
</comment>
<dbReference type="InterPro" id="IPR011990">
    <property type="entry name" value="TPR-like_helical_dom_sf"/>
</dbReference>
<name>A0ABR3TIJ9_9PEZI</name>
<feature type="repeat" description="TPR" evidence="1">
    <location>
        <begin position="77"/>
        <end position="110"/>
    </location>
</feature>
<sequence>MNLQESATSRKGPTVHGSSTSVLIAPRTNQNTLNVREAREIWEHATLLFRNYDWSEAIIHIQRLLRRSRGTPGLNHAAVWANLGILRMHLGEYYLALEAFQKAMQKAGVSVAKTADLDDGQPALVRHHQHHEAQATRHHHHHHHHPNDHLRRYGGRLDTSNTTTNTNLRNRDPRPTATAAIYPFLAGLAAYHLPRDVVDDDDDDDDDDGGSGSGSAASAGLHLARRLFHTCLSLLPPRETDGDEVKVDLRPLGLAWELERTRVVWNARICAVQAAWEEGRGELLAGRRWGVNGMPAGLCFEFVAEGR</sequence>
<reference evidence="3 4" key="1">
    <citation type="journal article" date="2023" name="Plant Dis.">
        <title>First Report of Diplodia intermedia Causing Canker and Dieback Diseases on Apple Trees in Canada.</title>
        <authorList>
            <person name="Ellouze W."/>
            <person name="Ilyukhin E."/>
            <person name="Sulman M."/>
            <person name="Ali S."/>
        </authorList>
    </citation>
    <scope>NUCLEOTIDE SEQUENCE [LARGE SCALE GENOMIC DNA]</scope>
    <source>
        <strain evidence="3 4">M45-28</strain>
    </source>
</reference>
<evidence type="ECO:0000313" key="3">
    <source>
        <dbReference type="EMBL" id="KAL1639244.1"/>
    </source>
</evidence>
<protein>
    <submittedName>
        <fullName evidence="3">Uncharacterized protein</fullName>
    </submittedName>
</protein>
<dbReference type="Proteomes" id="UP001521184">
    <property type="component" value="Unassembled WGS sequence"/>
</dbReference>
<feature type="compositionally biased region" description="Basic residues" evidence="2">
    <location>
        <begin position="128"/>
        <end position="146"/>
    </location>
</feature>
<dbReference type="Gene3D" id="1.25.40.10">
    <property type="entry name" value="Tetratricopeptide repeat domain"/>
    <property type="match status" value="1"/>
</dbReference>
<evidence type="ECO:0000256" key="2">
    <source>
        <dbReference type="SAM" id="MobiDB-lite"/>
    </source>
</evidence>
<evidence type="ECO:0000256" key="1">
    <source>
        <dbReference type="PROSITE-ProRule" id="PRU00339"/>
    </source>
</evidence>
<proteinExistence type="predicted"/>
<dbReference type="SUPFAM" id="SSF48452">
    <property type="entry name" value="TPR-like"/>
    <property type="match status" value="1"/>
</dbReference>
<feature type="region of interest" description="Disordered" evidence="2">
    <location>
        <begin position="1"/>
        <end position="23"/>
    </location>
</feature>
<accession>A0ABR3TIJ9</accession>
<dbReference type="PROSITE" id="PS50005">
    <property type="entry name" value="TPR"/>
    <property type="match status" value="1"/>
</dbReference>
<feature type="region of interest" description="Disordered" evidence="2">
    <location>
        <begin position="128"/>
        <end position="175"/>
    </location>
</feature>
<dbReference type="InterPro" id="IPR019734">
    <property type="entry name" value="TPR_rpt"/>
</dbReference>
<feature type="region of interest" description="Disordered" evidence="2">
    <location>
        <begin position="196"/>
        <end position="217"/>
    </location>
</feature>
<dbReference type="EMBL" id="JAKEKT020000066">
    <property type="protein sequence ID" value="KAL1639244.1"/>
    <property type="molecule type" value="Genomic_DNA"/>
</dbReference>